<organism evidence="1">
    <name type="scientific">Ananas comosus var. bracteatus</name>
    <name type="common">red pineapple</name>
    <dbReference type="NCBI Taxonomy" id="296719"/>
    <lineage>
        <taxon>Eukaryota</taxon>
        <taxon>Viridiplantae</taxon>
        <taxon>Streptophyta</taxon>
        <taxon>Embryophyta</taxon>
        <taxon>Tracheophyta</taxon>
        <taxon>Spermatophyta</taxon>
        <taxon>Magnoliopsida</taxon>
        <taxon>Liliopsida</taxon>
        <taxon>Poales</taxon>
        <taxon>Bromeliaceae</taxon>
        <taxon>Bromelioideae</taxon>
        <taxon>Ananas</taxon>
    </lineage>
</organism>
<sequence>MLMRGFLQQLLDCARRAVARDSKDELMKVRKGIVDFHGEMLLLDNYSALNFTGKGTLRSLNSSWLLDRIELVKILKKYDKRTGALIWLSFIQKELQQLFFTIDLLYELVKDCEAMLDHLFPIYEPSISGGEDRDGEGDREHKILNHGPSLGRGRIREQEKIEYMESLYMNSTIAAFRALKEIRKEQAGVVLSGGMRSLFLNKQLSDS</sequence>
<dbReference type="PANTHER" id="PTHR45978:SF5">
    <property type="entry name" value="SPX DOMAIN-CONTAINING PROTEIN 2"/>
    <property type="match status" value="1"/>
</dbReference>
<dbReference type="InterPro" id="IPR031142">
    <property type="entry name" value="SPX_prot"/>
</dbReference>
<protein>
    <recommendedName>
        <fullName evidence="2">SPX domain-containing protein</fullName>
    </recommendedName>
</protein>
<dbReference type="PANTHER" id="PTHR45978">
    <property type="entry name" value="SPX DOMAIN-CONTAINING PROTEIN 3"/>
    <property type="match status" value="1"/>
</dbReference>
<reference evidence="1" key="1">
    <citation type="submission" date="2020-07" db="EMBL/GenBank/DDBJ databases">
        <authorList>
            <person name="Lin J."/>
        </authorList>
    </citation>
    <scope>NUCLEOTIDE SEQUENCE</scope>
</reference>
<proteinExistence type="predicted"/>
<evidence type="ECO:0008006" key="2">
    <source>
        <dbReference type="Google" id="ProtNLM"/>
    </source>
</evidence>
<gene>
    <name evidence="1" type="ORF">CB5_LOCUS28388</name>
</gene>
<dbReference type="GO" id="GO:0016036">
    <property type="term" value="P:cellular response to phosphate starvation"/>
    <property type="evidence" value="ECO:0007669"/>
    <property type="project" value="InterPro"/>
</dbReference>
<name>A0A6V7QQK0_ANACO</name>
<evidence type="ECO:0000313" key="1">
    <source>
        <dbReference type="EMBL" id="CAD1845177.1"/>
    </source>
</evidence>
<dbReference type="EMBL" id="CAJEUB010000001">
    <property type="protein sequence ID" value="CAD1845177.1"/>
    <property type="molecule type" value="Genomic_DNA"/>
</dbReference>
<dbReference type="AlphaFoldDB" id="A0A6V7QQK0"/>
<accession>A0A6V7QQK0</accession>